<dbReference type="RefSeq" id="WP_188848211.1">
    <property type="nucleotide sequence ID" value="NZ_BMPJ01000041.1"/>
</dbReference>
<reference evidence="3 4" key="1">
    <citation type="submission" date="2024-09" db="EMBL/GenBank/DDBJ databases">
        <authorList>
            <person name="Sun Q."/>
            <person name="Mori K."/>
        </authorList>
    </citation>
    <scope>NUCLEOTIDE SEQUENCE [LARGE SCALE GENOMIC DNA]</scope>
    <source>
        <strain evidence="3 4">NCAIM B.02340</strain>
    </source>
</reference>
<proteinExistence type="predicted"/>
<feature type="region of interest" description="Disordered" evidence="1">
    <location>
        <begin position="1"/>
        <end position="22"/>
    </location>
</feature>
<evidence type="ECO:0000313" key="3">
    <source>
        <dbReference type="EMBL" id="MFC0595369.1"/>
    </source>
</evidence>
<name>A0ABV6PZV0_9DEIN</name>
<accession>A0ABV6PZV0</accession>
<dbReference type="Pfam" id="PF01381">
    <property type="entry name" value="HTH_3"/>
    <property type="match status" value="1"/>
</dbReference>
<feature type="domain" description="HTH cro/C1-type" evidence="2">
    <location>
        <begin position="45"/>
        <end position="73"/>
    </location>
</feature>
<dbReference type="EMBL" id="JBHLTW010000013">
    <property type="protein sequence ID" value="MFC0595369.1"/>
    <property type="molecule type" value="Genomic_DNA"/>
</dbReference>
<keyword evidence="4" id="KW-1185">Reference proteome</keyword>
<dbReference type="Gene3D" id="1.10.260.40">
    <property type="entry name" value="lambda repressor-like DNA-binding domains"/>
    <property type="match status" value="1"/>
</dbReference>
<organism evidence="3 4">
    <name type="scientific">Thermus composti</name>
    <dbReference type="NCBI Taxonomy" id="532059"/>
    <lineage>
        <taxon>Bacteria</taxon>
        <taxon>Thermotogati</taxon>
        <taxon>Deinococcota</taxon>
        <taxon>Deinococci</taxon>
        <taxon>Thermales</taxon>
        <taxon>Thermaceae</taxon>
        <taxon>Thermus</taxon>
    </lineage>
</organism>
<dbReference type="InterPro" id="IPR001387">
    <property type="entry name" value="Cro/C1-type_HTH"/>
</dbReference>
<evidence type="ECO:0000259" key="2">
    <source>
        <dbReference type="PROSITE" id="PS50943"/>
    </source>
</evidence>
<comment type="caution">
    <text evidence="3">The sequence shown here is derived from an EMBL/GenBank/DDBJ whole genome shotgun (WGS) entry which is preliminary data.</text>
</comment>
<dbReference type="SMART" id="SM00530">
    <property type="entry name" value="HTH_XRE"/>
    <property type="match status" value="1"/>
</dbReference>
<dbReference type="SUPFAM" id="SSF47413">
    <property type="entry name" value="lambda repressor-like DNA-binding domains"/>
    <property type="match status" value="1"/>
</dbReference>
<evidence type="ECO:0000313" key="4">
    <source>
        <dbReference type="Proteomes" id="UP001589830"/>
    </source>
</evidence>
<protein>
    <submittedName>
        <fullName evidence="3">Helix-turn-helix domain-containing protein</fullName>
    </submittedName>
</protein>
<dbReference type="CDD" id="cd00093">
    <property type="entry name" value="HTH_XRE"/>
    <property type="match status" value="1"/>
</dbReference>
<gene>
    <name evidence="3" type="ORF">ACFFFP_04195</name>
</gene>
<evidence type="ECO:0000256" key="1">
    <source>
        <dbReference type="SAM" id="MobiDB-lite"/>
    </source>
</evidence>
<sequence>MELEEAGKPIPEPSEAVPPEALSEAHAPQVVFLEPAPVNPVSLALWQALKARGLSQRELARRMGTSPSAVHRLLDPFYFGHSLESLRRAAKVLGVGLEVRFAV</sequence>
<dbReference type="InterPro" id="IPR010982">
    <property type="entry name" value="Lambda_DNA-bd_dom_sf"/>
</dbReference>
<dbReference type="Proteomes" id="UP001589830">
    <property type="component" value="Unassembled WGS sequence"/>
</dbReference>
<dbReference type="PROSITE" id="PS50943">
    <property type="entry name" value="HTH_CROC1"/>
    <property type="match status" value="1"/>
</dbReference>